<dbReference type="EMBL" id="BIFT01000001">
    <property type="protein sequence ID" value="GCE26721.1"/>
    <property type="molecule type" value="Genomic_DNA"/>
</dbReference>
<sequence>MCGRFTLFHNLESIGQAFHVAVPKSMQQTPRYNVAPTQDIVTIMNDGTDPHLELLRWGLIPSWAKDESMGSKMINARAETLAEKPSFKRLLHSRRCLIVADGFYEWMQEPGSKLKTPMYITLKDHEPFAFAGLWDSWKNPAGEQIRTCTIITTSPNAVVSPIHNRMPAILLPEAREEWLDPKQKDDHFLQELLKAYPAQEMEARPVSRRVNDTRYDHADLIA</sequence>
<evidence type="ECO:0000256" key="8">
    <source>
        <dbReference type="RuleBase" id="RU364100"/>
    </source>
</evidence>
<comment type="similarity">
    <text evidence="1 8">Belongs to the SOS response-associated peptidase family.</text>
</comment>
<dbReference type="GO" id="GO:0006508">
    <property type="term" value="P:proteolysis"/>
    <property type="evidence" value="ECO:0007669"/>
    <property type="project" value="UniProtKB-KW"/>
</dbReference>
<name>A0A402B5T7_9CHLR</name>
<evidence type="ECO:0000256" key="1">
    <source>
        <dbReference type="ARBA" id="ARBA00008136"/>
    </source>
</evidence>
<dbReference type="GO" id="GO:0106300">
    <property type="term" value="P:protein-DNA covalent cross-linking repair"/>
    <property type="evidence" value="ECO:0007669"/>
    <property type="project" value="InterPro"/>
</dbReference>
<evidence type="ECO:0000313" key="9">
    <source>
        <dbReference type="EMBL" id="GCE26721.1"/>
    </source>
</evidence>
<dbReference type="AlphaFoldDB" id="A0A402B5T7"/>
<evidence type="ECO:0000256" key="7">
    <source>
        <dbReference type="ARBA" id="ARBA00023239"/>
    </source>
</evidence>
<evidence type="ECO:0000256" key="5">
    <source>
        <dbReference type="ARBA" id="ARBA00023124"/>
    </source>
</evidence>
<evidence type="ECO:0000256" key="4">
    <source>
        <dbReference type="ARBA" id="ARBA00022801"/>
    </source>
</evidence>
<comment type="caution">
    <text evidence="9">The sequence shown here is derived from an EMBL/GenBank/DDBJ whole genome shotgun (WGS) entry which is preliminary data.</text>
</comment>
<dbReference type="Pfam" id="PF02586">
    <property type="entry name" value="SRAP"/>
    <property type="match status" value="1"/>
</dbReference>
<proteinExistence type="inferred from homology"/>
<dbReference type="Gene3D" id="3.90.1680.10">
    <property type="entry name" value="SOS response associated peptidase-like"/>
    <property type="match status" value="1"/>
</dbReference>
<gene>
    <name evidence="9" type="primary">yoqW</name>
    <name evidence="9" type="ORF">KDA_22050</name>
</gene>
<dbReference type="GO" id="GO:0003697">
    <property type="term" value="F:single-stranded DNA binding"/>
    <property type="evidence" value="ECO:0007669"/>
    <property type="project" value="InterPro"/>
</dbReference>
<accession>A0A402B5T7</accession>
<dbReference type="GO" id="GO:0016829">
    <property type="term" value="F:lyase activity"/>
    <property type="evidence" value="ECO:0007669"/>
    <property type="project" value="UniProtKB-KW"/>
</dbReference>
<keyword evidence="6" id="KW-0238">DNA-binding</keyword>
<keyword evidence="4 8" id="KW-0378">Hydrolase</keyword>
<dbReference type="Proteomes" id="UP000287171">
    <property type="component" value="Unassembled WGS sequence"/>
</dbReference>
<keyword evidence="3" id="KW-0227">DNA damage</keyword>
<keyword evidence="7" id="KW-0456">Lyase</keyword>
<dbReference type="PANTHER" id="PTHR13604">
    <property type="entry name" value="DC12-RELATED"/>
    <property type="match status" value="1"/>
</dbReference>
<organism evidence="9 10">
    <name type="scientific">Dictyobacter alpinus</name>
    <dbReference type="NCBI Taxonomy" id="2014873"/>
    <lineage>
        <taxon>Bacteria</taxon>
        <taxon>Bacillati</taxon>
        <taxon>Chloroflexota</taxon>
        <taxon>Ktedonobacteria</taxon>
        <taxon>Ktedonobacterales</taxon>
        <taxon>Dictyobacteraceae</taxon>
        <taxon>Dictyobacter</taxon>
    </lineage>
</organism>
<keyword evidence="2 8" id="KW-0645">Protease</keyword>
<dbReference type="SUPFAM" id="SSF143081">
    <property type="entry name" value="BB1717-like"/>
    <property type="match status" value="1"/>
</dbReference>
<dbReference type="PANTHER" id="PTHR13604:SF0">
    <property type="entry name" value="ABASIC SITE PROCESSING PROTEIN HMCES"/>
    <property type="match status" value="1"/>
</dbReference>
<dbReference type="RefSeq" id="WP_126627140.1">
    <property type="nucleotide sequence ID" value="NZ_BIFT01000001.1"/>
</dbReference>
<evidence type="ECO:0000313" key="10">
    <source>
        <dbReference type="Proteomes" id="UP000287171"/>
    </source>
</evidence>
<keyword evidence="10" id="KW-1185">Reference proteome</keyword>
<evidence type="ECO:0000256" key="2">
    <source>
        <dbReference type="ARBA" id="ARBA00022670"/>
    </source>
</evidence>
<reference evidence="10" key="1">
    <citation type="submission" date="2018-12" db="EMBL/GenBank/DDBJ databases">
        <title>Tengunoibacter tsumagoiensis gen. nov., sp. nov., Dictyobacter kobayashii sp. nov., D. alpinus sp. nov., and D. joshuensis sp. nov. and description of Dictyobacteraceae fam. nov. within the order Ktedonobacterales isolated from Tengu-no-mugimeshi.</title>
        <authorList>
            <person name="Wang C.M."/>
            <person name="Zheng Y."/>
            <person name="Sakai Y."/>
            <person name="Toyoda A."/>
            <person name="Minakuchi Y."/>
            <person name="Abe K."/>
            <person name="Yokota A."/>
            <person name="Yabe S."/>
        </authorList>
    </citation>
    <scope>NUCLEOTIDE SEQUENCE [LARGE SCALE GENOMIC DNA]</scope>
    <source>
        <strain evidence="10">Uno16</strain>
    </source>
</reference>
<dbReference type="EC" id="3.4.-.-" evidence="8"/>
<keyword evidence="5" id="KW-0190">Covalent protein-DNA linkage</keyword>
<protein>
    <recommendedName>
        <fullName evidence="8">Abasic site processing protein</fullName>
        <ecNumber evidence="8">3.4.-.-</ecNumber>
    </recommendedName>
</protein>
<dbReference type="OrthoDB" id="9782620at2"/>
<dbReference type="GO" id="GO:0008233">
    <property type="term" value="F:peptidase activity"/>
    <property type="evidence" value="ECO:0007669"/>
    <property type="project" value="UniProtKB-KW"/>
</dbReference>
<evidence type="ECO:0000256" key="3">
    <source>
        <dbReference type="ARBA" id="ARBA00022763"/>
    </source>
</evidence>
<evidence type="ECO:0000256" key="6">
    <source>
        <dbReference type="ARBA" id="ARBA00023125"/>
    </source>
</evidence>
<dbReference type="InterPro" id="IPR036590">
    <property type="entry name" value="SRAP-like"/>
</dbReference>
<dbReference type="InterPro" id="IPR003738">
    <property type="entry name" value="SRAP"/>
</dbReference>